<evidence type="ECO:0000313" key="9">
    <source>
        <dbReference type="EMBL" id="RLN12523.1"/>
    </source>
</evidence>
<sequence length="1810" mass="202746">MAGLGELLVSAVLKQVSSKLGTGLWEAVATQLNLSEEMRGLQIMLHSIQHGLTKAETKRSMKEAEVCVSMRLLKAAAYDMEDMLMDFEYQISRRNVSSDSKTPTMEQKISIPWNLRAAMPGKLKEMKDRLETIAKLKTFDFMADTSSNDHDVIQAQRTSSVMGEDIIGRMKEKAEMKICERYTKPQVVLLHMHNMIHDLARLVADDEIIVFDATGKQSSRDNMHNCRYMMFLNFSSQPRVKVIPHTVRALHFKDCSGIHIKSLKVPEFLRVLDLSACSISHLPDSIGNLRLLKFLNISGMQTDRLPKVLGSLHGLQALNLSETTCLAELPRYICEFLDLQYLDLHGCSSLKELPEDIHKLKKLLQLNLSHCSQLHMLPPSFGGLQKLSILDMSHCYELQILPPSFCGLLNMKDLNMSFCHQLRELPVGLFQHMIKLVVLNFSGCSSLVALPEFCGNDAAGCLMLEVLELSDCTNLAALPKSATRLCELRCLNLSGCSRIQNFLNLIPCWKFSRLEYLNLSGVGAKGDSEAPGTSAGNVGSSAEDNYKELELGMLQEDIAQCLDHLKYLSIGGSTLFSEQGIASLVDLLTLPNFDVRTQPGDNHSNIMLLQQILDITHHELNIRCLESAVSQEEVKKLEMDRKQQLHLLSFEWSSSVIGPPVGDEPDERQANATAVLENLRPHQNLQCLSLKGYGGTTFPDWVIEINNTLPNLVKLVFSNLKGCDHIPTLGHLPNLQELEINDMPLLHRVRIVACKKLRRLALIKLRCTTVLVFYDENVQTEVHEVELSGDYDDEEKETGVPKVELSHDHDDDERERGEEPDKLIGYLPVKQMKRKAATAAALLAKLKGWLKALSCSRCRGAKGMQNSGVGNVSPVASRLALFSVPSNERKDEATATSKELHLLQTLSRAPSGRSQVHARPSPPPPNILERIRLKKLSMPLSGFEGLENNTFYGQHIHCIPYVNTKEEAVFRVLPVYELGWCSSNISLLYHYHDHVIKQLIIKNLEHVKGAEEITGKLTQYSQLHSLYMLWSSSTSSQGSCILMDTAVLDKLQPHGNLEKLRIQGFRGATFCSWMMNINCFLPNLVRVELSDMMNCEHIPSLGQLANLEVLNISSMPRIRKVDGGAATEGAFRKLRELRLESLSNLEEWATALVTRHELHLQKNHGGEIFSSLQLLVVINCPRLRFIPDFPGSQRCILESSSNVLSSEGYIGNSNLVVRDLEINSCRFSPDISILHYSVINLMQLSICSCIDLITLPGSIQCCHRLMKLEIVECWNFSALPEWLEKLRSLKELTVHAAKLEFLPQSIQYLTALDKLVLKKCNSRLRHRCMSGEDKDKIKKIKSVDTSEGPDFSIIPSDIILLQNCRSSQLIELNIKDLDQHVSISDVKKIDLVGKEELNSLTLEWTSFRWFRPELDVTSERSELDRAVLQELQPHQNLKRLCIKNYVGAGFPNWMHSLAYLVSMELSNVKAGHLNLDNLKSLEDLHISSFSLDERWFSSRELADDQLAGSSIGILSTQRLKNLRRVTIARVGKLVWETSTPRCIEQEDNKNKFQSHMGGRLFTLGESSCKSSENIFPGLEYLEIDCCLNHAIYQSNTGYDSVVYGTMATLSVHEFPAIKKGQSILATIKIEPSFYGDSKTHFTITWTADGYKSTGCIDFKCNGFVPVNYAPITPGDCLEGQSKISIKIFKNKDDGDWWLYFGHDGQNLTPVGFWPKNIFNSLADDANIITWGGHTGSYSGDSSPPMGNGQWPGGNSATYQDVLYVSGDGKGYAPPAWPGGVHAHVTHKSCYQLSTFTNNMFFYGGPGGCTD</sequence>
<dbReference type="Gene3D" id="3.80.10.10">
    <property type="entry name" value="Ribonuclease Inhibitor"/>
    <property type="match status" value="5"/>
</dbReference>
<dbReference type="InterPro" id="IPR004314">
    <property type="entry name" value="Neprosin"/>
</dbReference>
<dbReference type="OrthoDB" id="608636at2759"/>
<organism evidence="9 10">
    <name type="scientific">Panicum miliaceum</name>
    <name type="common">Proso millet</name>
    <name type="synonym">Broomcorn millet</name>
    <dbReference type="NCBI Taxonomy" id="4540"/>
    <lineage>
        <taxon>Eukaryota</taxon>
        <taxon>Viridiplantae</taxon>
        <taxon>Streptophyta</taxon>
        <taxon>Embryophyta</taxon>
        <taxon>Tracheophyta</taxon>
        <taxon>Spermatophyta</taxon>
        <taxon>Magnoliopsida</taxon>
        <taxon>Liliopsida</taxon>
        <taxon>Poales</taxon>
        <taxon>Poaceae</taxon>
        <taxon>PACMAD clade</taxon>
        <taxon>Panicoideae</taxon>
        <taxon>Panicodae</taxon>
        <taxon>Paniceae</taxon>
        <taxon>Panicinae</taxon>
        <taxon>Panicum</taxon>
        <taxon>Panicum sect. Panicum</taxon>
    </lineage>
</organism>
<accession>A0A3L6RZW8</accession>
<feature type="compositionally biased region" description="Basic and acidic residues" evidence="7">
    <location>
        <begin position="804"/>
        <end position="820"/>
    </location>
</feature>
<dbReference type="InterPro" id="IPR032675">
    <property type="entry name" value="LRR_dom_sf"/>
</dbReference>
<evidence type="ECO:0000256" key="5">
    <source>
        <dbReference type="ARBA" id="ARBA00022821"/>
    </source>
</evidence>
<keyword evidence="5" id="KW-0611">Plant defense</keyword>
<evidence type="ECO:0000256" key="4">
    <source>
        <dbReference type="ARBA" id="ARBA00022741"/>
    </source>
</evidence>
<dbReference type="PROSITE" id="PS52045">
    <property type="entry name" value="NEPROSIN_PEP_CD"/>
    <property type="match status" value="1"/>
</dbReference>
<keyword evidence="10" id="KW-1185">Reference proteome</keyword>
<proteinExistence type="inferred from homology"/>
<comment type="similarity">
    <text evidence="1">Belongs to the disease resistance NB-LRR family.</text>
</comment>
<keyword evidence="6" id="KW-0175">Coiled coil</keyword>
<evidence type="ECO:0000256" key="1">
    <source>
        <dbReference type="ARBA" id="ARBA00008894"/>
    </source>
</evidence>
<feature type="compositionally biased region" description="Acidic residues" evidence="7">
    <location>
        <begin position="787"/>
        <end position="796"/>
    </location>
</feature>
<comment type="caution">
    <text evidence="9">The sequence shown here is derived from an EMBL/GenBank/DDBJ whole genome shotgun (WGS) entry which is preliminary data.</text>
</comment>
<evidence type="ECO:0000259" key="8">
    <source>
        <dbReference type="PROSITE" id="PS52045"/>
    </source>
</evidence>
<evidence type="ECO:0000256" key="6">
    <source>
        <dbReference type="ARBA" id="ARBA00023054"/>
    </source>
</evidence>
<dbReference type="PANTHER" id="PTHR47186">
    <property type="entry name" value="LEUCINE-RICH REPEAT-CONTAINING PROTEIN 57"/>
    <property type="match status" value="1"/>
</dbReference>
<dbReference type="Proteomes" id="UP000275267">
    <property type="component" value="Unassembled WGS sequence"/>
</dbReference>
<dbReference type="Pfam" id="PF03080">
    <property type="entry name" value="Neprosin"/>
    <property type="match status" value="1"/>
</dbReference>
<protein>
    <recommendedName>
        <fullName evidence="8">Neprosin PEP catalytic domain-containing protein</fullName>
    </recommendedName>
</protein>
<keyword evidence="3" id="KW-0677">Repeat</keyword>
<evidence type="ECO:0000256" key="7">
    <source>
        <dbReference type="SAM" id="MobiDB-lite"/>
    </source>
</evidence>
<dbReference type="Gene3D" id="1.20.5.4130">
    <property type="match status" value="1"/>
</dbReference>
<name>A0A3L6RZW8_PANMI</name>
<dbReference type="GO" id="GO:0000166">
    <property type="term" value="F:nucleotide binding"/>
    <property type="evidence" value="ECO:0007669"/>
    <property type="project" value="UniProtKB-KW"/>
</dbReference>
<dbReference type="STRING" id="4540.A0A3L6RZW8"/>
<dbReference type="SUPFAM" id="SSF52058">
    <property type="entry name" value="L domain-like"/>
    <property type="match status" value="3"/>
</dbReference>
<dbReference type="Pfam" id="PF23598">
    <property type="entry name" value="LRR_14"/>
    <property type="match status" value="1"/>
</dbReference>
<evidence type="ECO:0000256" key="3">
    <source>
        <dbReference type="ARBA" id="ARBA00022737"/>
    </source>
</evidence>
<dbReference type="InterPro" id="IPR041118">
    <property type="entry name" value="Rx_N"/>
</dbReference>
<dbReference type="InterPro" id="IPR055414">
    <property type="entry name" value="LRR_R13L4/SHOC2-like"/>
</dbReference>
<dbReference type="PANTHER" id="PTHR47186:SF34">
    <property type="entry name" value="DISEASE RESISTANCE PROTEIN RGA2-LIKE"/>
    <property type="match status" value="1"/>
</dbReference>
<evidence type="ECO:0000256" key="2">
    <source>
        <dbReference type="ARBA" id="ARBA00022614"/>
    </source>
</evidence>
<evidence type="ECO:0000313" key="10">
    <source>
        <dbReference type="Proteomes" id="UP000275267"/>
    </source>
</evidence>
<feature type="region of interest" description="Disordered" evidence="7">
    <location>
        <begin position="787"/>
        <end position="820"/>
    </location>
</feature>
<gene>
    <name evidence="9" type="ORF">C2845_PM09G19630</name>
</gene>
<dbReference type="Pfam" id="PF18052">
    <property type="entry name" value="Rx_N"/>
    <property type="match status" value="1"/>
</dbReference>
<keyword evidence="2" id="KW-0433">Leucine-rich repeat</keyword>
<keyword evidence="4" id="KW-0547">Nucleotide-binding</keyword>
<dbReference type="InterPro" id="IPR056789">
    <property type="entry name" value="LRR_R13L1-DRL21"/>
</dbReference>
<reference evidence="10" key="1">
    <citation type="journal article" date="2019" name="Nat. Commun.">
        <title>The genome of broomcorn millet.</title>
        <authorList>
            <person name="Zou C."/>
            <person name="Miki D."/>
            <person name="Li D."/>
            <person name="Tang Q."/>
            <person name="Xiao L."/>
            <person name="Rajput S."/>
            <person name="Deng P."/>
            <person name="Jia W."/>
            <person name="Huang R."/>
            <person name="Zhang M."/>
            <person name="Sun Y."/>
            <person name="Hu J."/>
            <person name="Fu X."/>
            <person name="Schnable P.S."/>
            <person name="Li F."/>
            <person name="Zhang H."/>
            <person name="Feng B."/>
            <person name="Zhu X."/>
            <person name="Liu R."/>
            <person name="Schnable J.C."/>
            <person name="Zhu J.-K."/>
            <person name="Zhang H."/>
        </authorList>
    </citation>
    <scope>NUCLEOTIDE SEQUENCE [LARGE SCALE GENOMIC DNA]</scope>
</reference>
<feature type="domain" description="Neprosin PEP catalytic" evidence="8">
    <location>
        <begin position="1568"/>
        <end position="1809"/>
    </location>
</feature>
<dbReference type="EMBL" id="PQIB02000006">
    <property type="protein sequence ID" value="RLN12523.1"/>
    <property type="molecule type" value="Genomic_DNA"/>
</dbReference>
<dbReference type="Pfam" id="PF25019">
    <property type="entry name" value="LRR_R13L1-DRL21"/>
    <property type="match status" value="3"/>
</dbReference>
<dbReference type="GO" id="GO:0006952">
    <property type="term" value="P:defense response"/>
    <property type="evidence" value="ECO:0007669"/>
    <property type="project" value="UniProtKB-KW"/>
</dbReference>